<dbReference type="PANTHER" id="PTHR46206:SF6">
    <property type="entry name" value="CYTOCHROME P450 MONOOXYGENASE AN1598-RELATED"/>
    <property type="match status" value="1"/>
</dbReference>
<accession>A0A2J5I1F3</accession>
<dbReference type="Gene3D" id="1.10.630.10">
    <property type="entry name" value="Cytochrome P450"/>
    <property type="match status" value="1"/>
</dbReference>
<keyword evidence="6" id="KW-0503">Monooxygenase</keyword>
<dbReference type="GO" id="GO:0016705">
    <property type="term" value="F:oxidoreductase activity, acting on paired donors, with incorporation or reduction of molecular oxygen"/>
    <property type="evidence" value="ECO:0007669"/>
    <property type="project" value="InterPro"/>
</dbReference>
<dbReference type="PANTHER" id="PTHR46206">
    <property type="entry name" value="CYTOCHROME P450"/>
    <property type="match status" value="1"/>
</dbReference>
<evidence type="ECO:0000313" key="9">
    <source>
        <dbReference type="EMBL" id="PLN83659.1"/>
    </source>
</evidence>
<dbReference type="PRINTS" id="PR00465">
    <property type="entry name" value="EP450IV"/>
</dbReference>
<evidence type="ECO:0000256" key="6">
    <source>
        <dbReference type="ARBA" id="ARBA00023033"/>
    </source>
</evidence>
<dbReference type="GO" id="GO:0004497">
    <property type="term" value="F:monooxygenase activity"/>
    <property type="evidence" value="ECO:0007669"/>
    <property type="project" value="UniProtKB-KW"/>
</dbReference>
<name>A0A2J5I1F3_9EURO</name>
<dbReference type="EMBL" id="KZ559517">
    <property type="protein sequence ID" value="PLN83659.1"/>
    <property type="molecule type" value="Genomic_DNA"/>
</dbReference>
<proteinExistence type="inferred from homology"/>
<keyword evidence="3 7" id="KW-0479">Metal-binding</keyword>
<organism evidence="9 10">
    <name type="scientific">Aspergillus taichungensis</name>
    <dbReference type="NCBI Taxonomy" id="482145"/>
    <lineage>
        <taxon>Eukaryota</taxon>
        <taxon>Fungi</taxon>
        <taxon>Dikarya</taxon>
        <taxon>Ascomycota</taxon>
        <taxon>Pezizomycotina</taxon>
        <taxon>Eurotiomycetes</taxon>
        <taxon>Eurotiomycetidae</taxon>
        <taxon>Eurotiales</taxon>
        <taxon>Aspergillaceae</taxon>
        <taxon>Aspergillus</taxon>
        <taxon>Aspergillus subgen. Circumdati</taxon>
    </lineage>
</organism>
<evidence type="ECO:0000256" key="7">
    <source>
        <dbReference type="PIRSR" id="PIRSR602403-1"/>
    </source>
</evidence>
<dbReference type="InterPro" id="IPR001128">
    <property type="entry name" value="Cyt_P450"/>
</dbReference>
<reference evidence="10" key="1">
    <citation type="submission" date="2017-12" db="EMBL/GenBank/DDBJ databases">
        <authorList>
            <consortium name="DOE Joint Genome Institute"/>
            <person name="Mondo S.J."/>
            <person name="Kjaerbolling I."/>
            <person name="Vesth T.C."/>
            <person name="Frisvad J.C."/>
            <person name="Nybo J.L."/>
            <person name="Theobald S."/>
            <person name="Kuo A."/>
            <person name="Bowyer P."/>
            <person name="Matsuda Y."/>
            <person name="Lyhne E.K."/>
            <person name="Kogle M.E."/>
            <person name="Clum A."/>
            <person name="Lipzen A."/>
            <person name="Salamov A."/>
            <person name="Ngan C.Y."/>
            <person name="Daum C."/>
            <person name="Chiniquy J."/>
            <person name="Barry K."/>
            <person name="LaButti K."/>
            <person name="Haridas S."/>
            <person name="Simmons B.A."/>
            <person name="Magnuson J.K."/>
            <person name="Mortensen U.H."/>
            <person name="Larsen T.O."/>
            <person name="Grigoriev I.V."/>
            <person name="Baker S.E."/>
            <person name="Andersen M.R."/>
            <person name="Nordberg H.P."/>
            <person name="Cantor M.N."/>
            <person name="Hua S.X."/>
        </authorList>
    </citation>
    <scope>NUCLEOTIDE SEQUENCE [LARGE SCALE GENOMIC DNA]</scope>
    <source>
        <strain evidence="10">IBT 19404</strain>
    </source>
</reference>
<dbReference type="SUPFAM" id="SSF48264">
    <property type="entry name" value="Cytochrome P450"/>
    <property type="match status" value="1"/>
</dbReference>
<keyword evidence="5 7" id="KW-0408">Iron</keyword>
<dbReference type="AlphaFoldDB" id="A0A2J5I1F3"/>
<evidence type="ECO:0000256" key="1">
    <source>
        <dbReference type="ARBA" id="ARBA00001971"/>
    </source>
</evidence>
<dbReference type="CDD" id="cd11041">
    <property type="entry name" value="CYP503A1-like"/>
    <property type="match status" value="1"/>
</dbReference>
<dbReference type="OrthoDB" id="1844152at2759"/>
<feature type="transmembrane region" description="Helical" evidence="8">
    <location>
        <begin position="12"/>
        <end position="35"/>
    </location>
</feature>
<gene>
    <name evidence="9" type="ORF">BDW42DRAFT_164382</name>
</gene>
<protein>
    <submittedName>
        <fullName evidence="9">Cytochrome P450</fullName>
    </submittedName>
</protein>
<keyword evidence="7" id="KW-0349">Heme</keyword>
<dbReference type="Pfam" id="PF00067">
    <property type="entry name" value="p450"/>
    <property type="match status" value="1"/>
</dbReference>
<comment type="similarity">
    <text evidence="2">Belongs to the cytochrome P450 family.</text>
</comment>
<dbReference type="Proteomes" id="UP000235023">
    <property type="component" value="Unassembled WGS sequence"/>
</dbReference>
<sequence length="519" mass="58789">MRQTGIPSPLDEIFSAALIFAVLSGIIANISYWALDKNSVPAKTENNPISIPRVGKDPNAIGMAAARADFLRNGYQLIREGYQKYKNSAFVVQTADMERVILSNRFVNELRSLPEDVLSLRKAMSERHFGSYTTLNIIQLSHLQNDVCRHQLQQNLGSLVPVMYEEMKYAISQRLAQCDTQDWQTANVYKTVLGCVAQVTSRAFVGFPLCRDPKWLETAVGYTGDVFAVSQDLRDKHWLARPFIYMFLQSRKRLQARIQSGRSMLIPLLQERADKLPEKPQSDLLQWMTESAQGADKSPYRLSDKILFLCLASIHTSSSTAVHVLYDLCQYAEDCVPVLREEITRTIAEDGLSLASINKMKKLDSFIKESQRINHPGTLAFNRKVVKPITLSNGVRLPPGSFISMPSAEIARDPANYANPEEFQPWRFEQKRSVSPAEANKHQFASTSVDSLPFGMGKFACPGRFFAAGMIKILLIILITEYEFQFPGDQKERPANTYLDERIAPSTTQEMQFRRRLRQ</sequence>
<keyword evidence="8" id="KW-1133">Transmembrane helix</keyword>
<dbReference type="GO" id="GO:0019748">
    <property type="term" value="P:secondary metabolic process"/>
    <property type="evidence" value="ECO:0007669"/>
    <property type="project" value="UniProtKB-ARBA"/>
</dbReference>
<keyword evidence="8" id="KW-0472">Membrane</keyword>
<dbReference type="InterPro" id="IPR002403">
    <property type="entry name" value="Cyt_P450_E_grp-IV"/>
</dbReference>
<dbReference type="GO" id="GO:0020037">
    <property type="term" value="F:heme binding"/>
    <property type="evidence" value="ECO:0007669"/>
    <property type="project" value="InterPro"/>
</dbReference>
<evidence type="ECO:0000256" key="5">
    <source>
        <dbReference type="ARBA" id="ARBA00023004"/>
    </source>
</evidence>
<comment type="cofactor">
    <cofactor evidence="1 7">
        <name>heme</name>
        <dbReference type="ChEBI" id="CHEBI:30413"/>
    </cofactor>
</comment>
<feature type="binding site" description="axial binding residue" evidence="7">
    <location>
        <position position="461"/>
    </location>
    <ligand>
        <name>heme</name>
        <dbReference type="ChEBI" id="CHEBI:30413"/>
    </ligand>
    <ligandPart>
        <name>Fe</name>
        <dbReference type="ChEBI" id="CHEBI:18248"/>
    </ligandPart>
</feature>
<evidence type="ECO:0000256" key="2">
    <source>
        <dbReference type="ARBA" id="ARBA00010617"/>
    </source>
</evidence>
<evidence type="ECO:0000256" key="3">
    <source>
        <dbReference type="ARBA" id="ARBA00022723"/>
    </source>
</evidence>
<evidence type="ECO:0000256" key="4">
    <source>
        <dbReference type="ARBA" id="ARBA00023002"/>
    </source>
</evidence>
<evidence type="ECO:0000313" key="10">
    <source>
        <dbReference type="Proteomes" id="UP000235023"/>
    </source>
</evidence>
<keyword evidence="10" id="KW-1185">Reference proteome</keyword>
<evidence type="ECO:0000256" key="8">
    <source>
        <dbReference type="SAM" id="Phobius"/>
    </source>
</evidence>
<keyword evidence="4" id="KW-0560">Oxidoreductase</keyword>
<keyword evidence="8" id="KW-0812">Transmembrane</keyword>
<dbReference type="GO" id="GO:0005506">
    <property type="term" value="F:iron ion binding"/>
    <property type="evidence" value="ECO:0007669"/>
    <property type="project" value="InterPro"/>
</dbReference>
<dbReference type="InterPro" id="IPR036396">
    <property type="entry name" value="Cyt_P450_sf"/>
</dbReference>